<dbReference type="InterPro" id="IPR019710">
    <property type="entry name" value="DUF4226"/>
</dbReference>
<reference evidence="2 3" key="1">
    <citation type="journal article" date="2015" name="Genome Biol. Evol.">
        <title>Characterization of Three Mycobacterium spp. with Potential Use in Bioremediation by Genome Sequencing and Comparative Genomics.</title>
        <authorList>
            <person name="Das S."/>
            <person name="Pettersson B.M."/>
            <person name="Behra P.R."/>
            <person name="Ramesh M."/>
            <person name="Dasgupta S."/>
            <person name="Bhattacharya A."/>
            <person name="Kirsebom L.A."/>
        </authorList>
    </citation>
    <scope>NUCLEOTIDE SEQUENCE [LARGE SCALE GENOMIC DNA]</scope>
    <source>
        <strain evidence="2 3">DSM 44075</strain>
    </source>
</reference>
<dbReference type="Proteomes" id="UP000036313">
    <property type="component" value="Unassembled WGS sequence"/>
</dbReference>
<protein>
    <submittedName>
        <fullName evidence="2">Biofilm regulator BssS</fullName>
    </submittedName>
</protein>
<name>A0A0J6VTN5_9MYCO</name>
<proteinExistence type="predicted"/>
<feature type="region of interest" description="Disordered" evidence="1">
    <location>
        <begin position="304"/>
        <end position="366"/>
    </location>
</feature>
<feature type="compositionally biased region" description="Pro residues" evidence="1">
    <location>
        <begin position="453"/>
        <end position="476"/>
    </location>
</feature>
<dbReference type="Pfam" id="PF10774">
    <property type="entry name" value="DUF4226"/>
    <property type="match status" value="1"/>
</dbReference>
<feature type="compositionally biased region" description="Basic and acidic residues" evidence="1">
    <location>
        <begin position="419"/>
        <end position="436"/>
    </location>
</feature>
<feature type="region of interest" description="Disordered" evidence="1">
    <location>
        <begin position="416"/>
        <end position="506"/>
    </location>
</feature>
<evidence type="ECO:0000313" key="2">
    <source>
        <dbReference type="EMBL" id="KMO72827.1"/>
    </source>
</evidence>
<comment type="caution">
    <text evidence="2">The sequence shown here is derived from an EMBL/GenBank/DDBJ whole genome shotgun (WGS) entry which is preliminary data.</text>
</comment>
<evidence type="ECO:0000313" key="3">
    <source>
        <dbReference type="Proteomes" id="UP000036313"/>
    </source>
</evidence>
<feature type="compositionally biased region" description="Pro residues" evidence="1">
    <location>
        <begin position="485"/>
        <end position="496"/>
    </location>
</feature>
<accession>A0A0J6VTN5</accession>
<feature type="region of interest" description="Disordered" evidence="1">
    <location>
        <begin position="600"/>
        <end position="640"/>
    </location>
</feature>
<gene>
    <name evidence="2" type="ORF">MOBUDSM44075_03921</name>
</gene>
<dbReference type="AlphaFoldDB" id="A0A0J6VTN5"/>
<organism evidence="2 3">
    <name type="scientific">Mycolicibacterium obuense</name>
    <dbReference type="NCBI Taxonomy" id="1807"/>
    <lineage>
        <taxon>Bacteria</taxon>
        <taxon>Bacillati</taxon>
        <taxon>Actinomycetota</taxon>
        <taxon>Actinomycetes</taxon>
        <taxon>Mycobacteriales</taxon>
        <taxon>Mycobacteriaceae</taxon>
        <taxon>Mycolicibacterium</taxon>
    </lineage>
</organism>
<dbReference type="PATRIC" id="fig|1807.14.peg.3948"/>
<dbReference type="EMBL" id="JYNU01000028">
    <property type="protein sequence ID" value="KMO72827.1"/>
    <property type="molecule type" value="Genomic_DNA"/>
</dbReference>
<sequence length="640" mass="65246">MTDARKFDELVSWHAKPVAGVGMGWDPGWRADGGAFAPNISPSDPYWNTVLDKAQAAYGDPGMRFNTSDPSADRYLVFSDGTRVPTDGSLAYRDNGNTYVMNNDGSVSLLGGDGKAGQPFFPEFRRNEAGQYVPVNAQGQQVAPLAASYVDDPATGKRTYYNANGDVVGSEQRPATPPPGSQPGVATDEQQSGRTADAVRKLHDEMKDRYSQLSEAEGKLTEAMLSARTTTAEGQQKLNDIQQKIVEAVNNPAMSLDTPAGEQAFLKFLRSQVAAIGEVLQSGTLTAEDQAKAASALAALYDMDGASPDTGGETPSDPNAQAGPATPAPAPPVSDPALVDPALTDAGLGPMEPMPDPMLSDLGMGGPMGADPLAGLASALPAAMGAFPPGGGLGGGSPLDALTGAAAPLAGLASQLGEQARREEPDPGVESEKDKDDELDEDEGKDGHDHAPEPVPGETPPGTTPQSGTPPEPVPAGTPGEGAPPAAPGPPPPPPTAITLPDGSTANARTPELAQAVKAHLDGKPLEEAYREQHLELPPPGTPVTAPVDPSRLSAGMLAVFNDHYAVALSSVKALQDGQVVPASMIASSPGFLGWLDPSAVGAPAPTPAPAPVPVPPSTPATDPANPAPLASAPVPTPIG</sequence>
<evidence type="ECO:0000256" key="1">
    <source>
        <dbReference type="SAM" id="MobiDB-lite"/>
    </source>
</evidence>
<dbReference type="RefSeq" id="WP_048424359.1">
    <property type="nucleotide sequence ID" value="NZ_JYNU01000028.1"/>
</dbReference>
<feature type="compositionally biased region" description="Pro residues" evidence="1">
    <location>
        <begin position="605"/>
        <end position="619"/>
    </location>
</feature>
<feature type="region of interest" description="Disordered" evidence="1">
    <location>
        <begin position="164"/>
        <end position="193"/>
    </location>
</feature>